<reference evidence="11 12" key="1">
    <citation type="submission" date="2018-02" db="EMBL/GenBank/DDBJ databases">
        <title>FDA/CDC Antimicrobial Resistant Isolate Bank Genome Sequencing.</title>
        <authorList>
            <person name="Benahmed F.H."/>
            <person name="Lutgring J.D."/>
            <person name="Yoo B."/>
            <person name="Machado M."/>
            <person name="Brown A."/>
            <person name="McAllister G."/>
            <person name="Perry A."/>
            <person name="Halpin A.L."/>
            <person name="Vavikolanu K."/>
            <person name="Ott S."/>
            <person name="Zhao X."/>
            <person name="Tallon L.J."/>
            <person name="Sadzewicz L."/>
            <person name="Aluvathingal J."/>
            <person name="Nadendla S."/>
            <person name="Voskania-kordi A."/>
            <person name="Simonyan V."/>
            <person name="Patel J."/>
            <person name="Shawar R.M."/>
        </authorList>
    </citation>
    <scope>NUCLEOTIDE SEQUENCE [LARGE SCALE GENOMIC DNA]</scope>
    <source>
        <strain evidence="11 12">AR_0356</strain>
    </source>
</reference>
<keyword evidence="4" id="KW-1003">Cell membrane</keyword>
<dbReference type="Proteomes" id="UP000238390">
    <property type="component" value="Chromosome"/>
</dbReference>
<keyword evidence="9 10" id="KW-0472">Membrane</keyword>
<evidence type="ECO:0000256" key="7">
    <source>
        <dbReference type="ARBA" id="ARBA00022927"/>
    </source>
</evidence>
<dbReference type="Pfam" id="PF04612">
    <property type="entry name" value="T2SSM"/>
    <property type="match status" value="1"/>
</dbReference>
<sequence>MPRIPPALHARWLRLPTRERRALLGLAAFLGLSLAWVLLWQPQRQALLDAERHYQDELRLHADLQRLPGDTGGGPRIDATALPGLLARSSAQARLNVERMDSEGSGRMNLALEGQLADLLGWFESLGRSGVEVTSLDLEVSPDALARARLAVELR</sequence>
<dbReference type="RefSeq" id="WP_034080267.1">
    <property type="nucleotide sequence ID" value="NZ_CP020560.1"/>
</dbReference>
<dbReference type="GO" id="GO:0005886">
    <property type="term" value="C:plasma membrane"/>
    <property type="evidence" value="ECO:0007669"/>
    <property type="project" value="UniProtKB-SubCell"/>
</dbReference>
<comment type="subcellular location">
    <subcellularLocation>
        <location evidence="1">Cell inner membrane</location>
        <topology evidence="1">Single-pass membrane protein</topology>
    </subcellularLocation>
</comment>
<accession>A0A2R3IQI5</accession>
<evidence type="ECO:0000256" key="2">
    <source>
        <dbReference type="ARBA" id="ARBA00010637"/>
    </source>
</evidence>
<gene>
    <name evidence="11" type="ORF">CSB93_2560</name>
</gene>
<dbReference type="InterPro" id="IPR023229">
    <property type="entry name" value="T2SS_M_periplasmic_sf"/>
</dbReference>
<protein>
    <submittedName>
        <fullName evidence="11">Type II secretion system (T2SS), M family protein</fullName>
    </submittedName>
</protein>
<dbReference type="AlphaFoldDB" id="A0A2R3IQI5"/>
<evidence type="ECO:0000256" key="1">
    <source>
        <dbReference type="ARBA" id="ARBA00004377"/>
    </source>
</evidence>
<keyword evidence="12" id="KW-1185">Reference proteome</keyword>
<keyword evidence="7" id="KW-0653">Protein transport</keyword>
<keyword evidence="3" id="KW-0813">Transport</keyword>
<keyword evidence="8 10" id="KW-1133">Transmembrane helix</keyword>
<keyword evidence="5" id="KW-0997">Cell inner membrane</keyword>
<evidence type="ECO:0000256" key="9">
    <source>
        <dbReference type="ARBA" id="ARBA00023136"/>
    </source>
</evidence>
<name>A0A2R3IQI5_9PSED</name>
<dbReference type="GO" id="GO:0015627">
    <property type="term" value="C:type II protein secretion system complex"/>
    <property type="evidence" value="ECO:0007669"/>
    <property type="project" value="InterPro"/>
</dbReference>
<dbReference type="GeneID" id="77219791"/>
<proteinExistence type="inferred from homology"/>
<evidence type="ECO:0000256" key="10">
    <source>
        <dbReference type="SAM" id="Phobius"/>
    </source>
</evidence>
<evidence type="ECO:0000313" key="12">
    <source>
        <dbReference type="Proteomes" id="UP000238390"/>
    </source>
</evidence>
<evidence type="ECO:0000313" key="11">
    <source>
        <dbReference type="EMBL" id="AVK04180.1"/>
    </source>
</evidence>
<evidence type="ECO:0000256" key="4">
    <source>
        <dbReference type="ARBA" id="ARBA00022475"/>
    </source>
</evidence>
<dbReference type="GO" id="GO:0015628">
    <property type="term" value="P:protein secretion by the type II secretion system"/>
    <property type="evidence" value="ECO:0007669"/>
    <property type="project" value="InterPro"/>
</dbReference>
<feature type="transmembrane region" description="Helical" evidence="10">
    <location>
        <begin position="21"/>
        <end position="40"/>
    </location>
</feature>
<evidence type="ECO:0000256" key="5">
    <source>
        <dbReference type="ARBA" id="ARBA00022519"/>
    </source>
</evidence>
<comment type="similarity">
    <text evidence="2">Belongs to the GSP M family.</text>
</comment>
<evidence type="ECO:0000256" key="8">
    <source>
        <dbReference type="ARBA" id="ARBA00022989"/>
    </source>
</evidence>
<evidence type="ECO:0000256" key="3">
    <source>
        <dbReference type="ARBA" id="ARBA00022448"/>
    </source>
</evidence>
<dbReference type="SUPFAM" id="SSF103054">
    <property type="entry name" value="General secretion pathway protein M, EpsM"/>
    <property type="match status" value="1"/>
</dbReference>
<dbReference type="InterPro" id="IPR007690">
    <property type="entry name" value="T2SS_GspM"/>
</dbReference>
<organism evidence="11 12">
    <name type="scientific">Pseudomonas paraeruginosa</name>
    <dbReference type="NCBI Taxonomy" id="2994495"/>
    <lineage>
        <taxon>Bacteria</taxon>
        <taxon>Pseudomonadati</taxon>
        <taxon>Pseudomonadota</taxon>
        <taxon>Gammaproteobacteria</taxon>
        <taxon>Pseudomonadales</taxon>
        <taxon>Pseudomonadaceae</taxon>
        <taxon>Pseudomonas</taxon>
    </lineage>
</organism>
<evidence type="ECO:0000256" key="6">
    <source>
        <dbReference type="ARBA" id="ARBA00022692"/>
    </source>
</evidence>
<dbReference type="EMBL" id="CP027169">
    <property type="protein sequence ID" value="AVK04180.1"/>
    <property type="molecule type" value="Genomic_DNA"/>
</dbReference>
<keyword evidence="6 10" id="KW-0812">Transmembrane</keyword>